<feature type="compositionally biased region" description="Gly residues" evidence="1">
    <location>
        <begin position="137"/>
        <end position="148"/>
    </location>
</feature>
<organism evidence="2 3">
    <name type="scientific">Panicum miliaceum</name>
    <name type="common">Proso millet</name>
    <name type="synonym">Broomcorn millet</name>
    <dbReference type="NCBI Taxonomy" id="4540"/>
    <lineage>
        <taxon>Eukaryota</taxon>
        <taxon>Viridiplantae</taxon>
        <taxon>Streptophyta</taxon>
        <taxon>Embryophyta</taxon>
        <taxon>Tracheophyta</taxon>
        <taxon>Spermatophyta</taxon>
        <taxon>Magnoliopsida</taxon>
        <taxon>Liliopsida</taxon>
        <taxon>Poales</taxon>
        <taxon>Poaceae</taxon>
        <taxon>PACMAD clade</taxon>
        <taxon>Panicoideae</taxon>
        <taxon>Panicodae</taxon>
        <taxon>Paniceae</taxon>
        <taxon>Panicinae</taxon>
        <taxon>Panicum</taxon>
        <taxon>Panicum sect. Panicum</taxon>
    </lineage>
</organism>
<dbReference type="Proteomes" id="UP000275267">
    <property type="component" value="Unassembled WGS sequence"/>
</dbReference>
<evidence type="ECO:0000313" key="2">
    <source>
        <dbReference type="EMBL" id="RLM94112.1"/>
    </source>
</evidence>
<reference evidence="3" key="1">
    <citation type="journal article" date="2019" name="Nat. Commun.">
        <title>The genome of broomcorn millet.</title>
        <authorList>
            <person name="Zou C."/>
            <person name="Miki D."/>
            <person name="Li D."/>
            <person name="Tang Q."/>
            <person name="Xiao L."/>
            <person name="Rajput S."/>
            <person name="Deng P."/>
            <person name="Jia W."/>
            <person name="Huang R."/>
            <person name="Zhang M."/>
            <person name="Sun Y."/>
            <person name="Hu J."/>
            <person name="Fu X."/>
            <person name="Schnable P.S."/>
            <person name="Li F."/>
            <person name="Zhang H."/>
            <person name="Feng B."/>
            <person name="Zhu X."/>
            <person name="Liu R."/>
            <person name="Schnable J.C."/>
            <person name="Zhu J.-K."/>
            <person name="Zhang H."/>
        </authorList>
    </citation>
    <scope>NUCLEOTIDE SEQUENCE [LARGE SCALE GENOMIC DNA]</scope>
</reference>
<accession>A0A3L6R3N5</accession>
<feature type="compositionally biased region" description="Basic and acidic residues" evidence="1">
    <location>
        <begin position="149"/>
        <end position="165"/>
    </location>
</feature>
<gene>
    <name evidence="2" type="ORF">C2845_PM08G16590</name>
</gene>
<evidence type="ECO:0000256" key="1">
    <source>
        <dbReference type="SAM" id="MobiDB-lite"/>
    </source>
</evidence>
<feature type="region of interest" description="Disordered" evidence="1">
    <location>
        <begin position="43"/>
        <end position="165"/>
    </location>
</feature>
<feature type="compositionally biased region" description="Basic and acidic residues" evidence="1">
    <location>
        <begin position="47"/>
        <end position="74"/>
    </location>
</feature>
<sequence length="165" mass="17305">MLRPCHAAPAHGSKWWGLEAMGPGAGSRRRLPLHATYTSLEFGGGSKAEEQIESRREHIRKKGGEGMCRREGRGGGEASLRPSARAAVERRGGGRSSGGEGRGVVDGERKGSRRWRGGGKPTAEGERRASGRRRGGGGEGVAVGGGGDSGERDPVGRRRRAEGRG</sequence>
<dbReference type="EMBL" id="PQIB02000010">
    <property type="protein sequence ID" value="RLM94112.1"/>
    <property type="molecule type" value="Genomic_DNA"/>
</dbReference>
<dbReference type="AlphaFoldDB" id="A0A3L6R3N5"/>
<protein>
    <submittedName>
        <fullName evidence="2">Uncharacterized protein</fullName>
    </submittedName>
</protein>
<proteinExistence type="predicted"/>
<comment type="caution">
    <text evidence="2">The sequence shown here is derived from an EMBL/GenBank/DDBJ whole genome shotgun (WGS) entry which is preliminary data.</text>
</comment>
<evidence type="ECO:0000313" key="3">
    <source>
        <dbReference type="Proteomes" id="UP000275267"/>
    </source>
</evidence>
<keyword evidence="3" id="KW-1185">Reference proteome</keyword>
<feature type="region of interest" description="Disordered" evidence="1">
    <location>
        <begin position="1"/>
        <end position="29"/>
    </location>
</feature>
<name>A0A3L6R3N5_PANMI</name>